<name>A0ABQ0C632_9PROT</name>
<proteinExistence type="inferred from homology"/>
<keyword evidence="5" id="KW-0963">Cytoplasm</keyword>
<comment type="caution">
    <text evidence="9">The sequence shown here is derived from an EMBL/GenBank/DDBJ whole genome shotgun (WGS) entry which is preliminary data.</text>
</comment>
<evidence type="ECO:0000256" key="1">
    <source>
        <dbReference type="ARBA" id="ARBA00005532"/>
    </source>
</evidence>
<dbReference type="InterPro" id="IPR001816">
    <property type="entry name" value="Transl_elong_EFTs/EF1B"/>
</dbReference>
<evidence type="ECO:0000259" key="8">
    <source>
        <dbReference type="Pfam" id="PF00889"/>
    </source>
</evidence>
<dbReference type="GO" id="GO:0003746">
    <property type="term" value="F:translation elongation factor activity"/>
    <property type="evidence" value="ECO:0007669"/>
    <property type="project" value="UniProtKB-KW"/>
</dbReference>
<dbReference type="Proteomes" id="UP001628193">
    <property type="component" value="Unassembled WGS sequence"/>
</dbReference>
<gene>
    <name evidence="5 9" type="primary">tsf</name>
    <name evidence="9" type="ORF">SIID45300_00654</name>
</gene>
<dbReference type="PROSITE" id="PS01127">
    <property type="entry name" value="EF_TS_2"/>
    <property type="match status" value="1"/>
</dbReference>
<dbReference type="PROSITE" id="PS01126">
    <property type="entry name" value="EF_TS_1"/>
    <property type="match status" value="1"/>
</dbReference>
<reference evidence="9 10" key="2">
    <citation type="submission" date="2024-09" db="EMBL/GenBank/DDBJ databases">
        <title>Draft genome sequence of Candidatus Magnetaquicoccaceae bacterium FCR-1.</title>
        <authorList>
            <person name="Shimoshige H."/>
            <person name="Shimamura S."/>
            <person name="Taoka A."/>
            <person name="Kobayashi H."/>
            <person name="Maekawa T."/>
        </authorList>
    </citation>
    <scope>NUCLEOTIDE SEQUENCE [LARGE SCALE GENOMIC DNA]</scope>
    <source>
        <strain evidence="9 10">FCR-1</strain>
    </source>
</reference>
<evidence type="ECO:0000313" key="9">
    <source>
        <dbReference type="EMBL" id="GAB0056348.1"/>
    </source>
</evidence>
<keyword evidence="4 5" id="KW-0648">Protein biosynthesis</keyword>
<dbReference type="NCBIfam" id="TIGR00116">
    <property type="entry name" value="tsf"/>
    <property type="match status" value="1"/>
</dbReference>
<keyword evidence="10" id="KW-1185">Reference proteome</keyword>
<dbReference type="Gene3D" id="1.10.8.10">
    <property type="entry name" value="DNA helicase RuvA subunit, C-terminal domain"/>
    <property type="match status" value="1"/>
</dbReference>
<reference evidence="9 10" key="1">
    <citation type="submission" date="2024-05" db="EMBL/GenBank/DDBJ databases">
        <authorList>
            <consortium name="Candidatus Magnetaquicoccaceae bacterium FCR-1 genome sequencing consortium"/>
            <person name="Shimoshige H."/>
            <person name="Shimamura S."/>
            <person name="Taoka A."/>
            <person name="Kobayashi H."/>
            <person name="Maekawa T."/>
        </authorList>
    </citation>
    <scope>NUCLEOTIDE SEQUENCE [LARGE SCALE GENOMIC DNA]</scope>
    <source>
        <strain evidence="9 10">FCR-1</strain>
    </source>
</reference>
<dbReference type="Gene3D" id="3.30.479.20">
    <property type="entry name" value="Elongation factor Ts, dimerisation domain"/>
    <property type="match status" value="2"/>
</dbReference>
<feature type="domain" description="Translation elongation factor EFTs/EF1B dimerisation" evidence="8">
    <location>
        <begin position="72"/>
        <end position="286"/>
    </location>
</feature>
<dbReference type="HAMAP" id="MF_00050">
    <property type="entry name" value="EF_Ts"/>
    <property type="match status" value="1"/>
</dbReference>
<dbReference type="RefSeq" id="WP_420904059.1">
    <property type="nucleotide sequence ID" value="NZ_BAAFGK010000002.1"/>
</dbReference>
<dbReference type="InterPro" id="IPR036402">
    <property type="entry name" value="EF-Ts_dimer_sf"/>
</dbReference>
<dbReference type="PANTHER" id="PTHR11741:SF0">
    <property type="entry name" value="ELONGATION FACTOR TS, MITOCHONDRIAL"/>
    <property type="match status" value="1"/>
</dbReference>
<comment type="similarity">
    <text evidence="1 5 6">Belongs to the EF-Ts family.</text>
</comment>
<evidence type="ECO:0000256" key="3">
    <source>
        <dbReference type="ARBA" id="ARBA00022768"/>
    </source>
</evidence>
<dbReference type="SUPFAM" id="SSF54713">
    <property type="entry name" value="Elongation factor Ts (EF-Ts), dimerisation domain"/>
    <property type="match status" value="2"/>
</dbReference>
<keyword evidence="3 5" id="KW-0251">Elongation factor</keyword>
<comment type="caution">
    <text evidence="5">Lacks conserved residue(s) required for the propagation of feature annotation.</text>
</comment>
<dbReference type="CDD" id="cd14275">
    <property type="entry name" value="UBA_EF-Ts"/>
    <property type="match status" value="1"/>
</dbReference>
<dbReference type="InterPro" id="IPR009060">
    <property type="entry name" value="UBA-like_sf"/>
</dbReference>
<dbReference type="SUPFAM" id="SSF46934">
    <property type="entry name" value="UBA-like"/>
    <property type="match status" value="1"/>
</dbReference>
<dbReference type="Pfam" id="PF00889">
    <property type="entry name" value="EF_TS"/>
    <property type="match status" value="1"/>
</dbReference>
<organism evidence="9 10">
    <name type="scientific">Candidatus Magnetaquiglobus chichijimensis</name>
    <dbReference type="NCBI Taxonomy" id="3141448"/>
    <lineage>
        <taxon>Bacteria</taxon>
        <taxon>Pseudomonadati</taxon>
        <taxon>Pseudomonadota</taxon>
        <taxon>Magnetococcia</taxon>
        <taxon>Magnetococcales</taxon>
        <taxon>Candidatus Magnetaquicoccaceae</taxon>
        <taxon>Candidatus Magnetaquiglobus</taxon>
    </lineage>
</organism>
<evidence type="ECO:0000256" key="5">
    <source>
        <dbReference type="HAMAP-Rule" id="MF_00050"/>
    </source>
</evidence>
<comment type="subcellular location">
    <subcellularLocation>
        <location evidence="5 7">Cytoplasm</location>
    </subcellularLocation>
</comment>
<evidence type="ECO:0000313" key="10">
    <source>
        <dbReference type="Proteomes" id="UP001628193"/>
    </source>
</evidence>
<dbReference type="EMBL" id="BAAFGK010000002">
    <property type="protein sequence ID" value="GAB0056348.1"/>
    <property type="molecule type" value="Genomic_DNA"/>
</dbReference>
<evidence type="ECO:0000256" key="6">
    <source>
        <dbReference type="RuleBase" id="RU000642"/>
    </source>
</evidence>
<dbReference type="InterPro" id="IPR018101">
    <property type="entry name" value="Transl_elong_Ts_CS"/>
</dbReference>
<sequence length="305" mass="32328">MSAVSANLVKELREKTGAGMMDCKKALTETQGDLEAAVDWLRKKGISSASKKSGRVAAEGKVVVASEGNHGLLLEVNSETDFAAKNEKFMNFIQTAVQAGLEAKVADIEAMAAVPYPGAGHSVGEELTALIAGVGENMNLRRVVRLEAAQGVVVGYLHMGGKIGTLVSLESAAADQEVLRELGKKIAMHVAASTPLYLNRDAVPGGDLDRERDVLADQARASGKPESIIEKMVQGRLSKFYGETCLVEQPFVMDPEQTVQAVVDAAAKSLGAPIRVAGFARFMMGEGLQKRDDDFAAEVAKQVGQ</sequence>
<dbReference type="PANTHER" id="PTHR11741">
    <property type="entry name" value="ELONGATION FACTOR TS"/>
    <property type="match status" value="1"/>
</dbReference>
<evidence type="ECO:0000256" key="7">
    <source>
        <dbReference type="RuleBase" id="RU000643"/>
    </source>
</evidence>
<comment type="function">
    <text evidence="5 6">Associates with the EF-Tu.GDP complex and induces the exchange of GDP to GTP. It remains bound to the aminoacyl-tRNA.EF-Tu.GTP complex up to the GTP hydrolysis stage on the ribosome.</text>
</comment>
<dbReference type="Gene3D" id="1.10.286.20">
    <property type="match status" value="1"/>
</dbReference>
<accession>A0ABQ0C632</accession>
<evidence type="ECO:0000256" key="4">
    <source>
        <dbReference type="ARBA" id="ARBA00022917"/>
    </source>
</evidence>
<protein>
    <recommendedName>
        <fullName evidence="2 5">Elongation factor Ts</fullName>
        <shortName evidence="5">EF-Ts</shortName>
    </recommendedName>
</protein>
<dbReference type="InterPro" id="IPR014039">
    <property type="entry name" value="Transl_elong_EFTs/EF1B_dimer"/>
</dbReference>
<evidence type="ECO:0000256" key="2">
    <source>
        <dbReference type="ARBA" id="ARBA00016956"/>
    </source>
</evidence>